<evidence type="ECO:0000259" key="6">
    <source>
        <dbReference type="PROSITE" id="PS50893"/>
    </source>
</evidence>
<protein>
    <submittedName>
        <fullName evidence="7">ATP-binding cassette domain-containing protein</fullName>
    </submittedName>
</protein>
<dbReference type="GO" id="GO:0016887">
    <property type="term" value="F:ATP hydrolysis activity"/>
    <property type="evidence" value="ECO:0007669"/>
    <property type="project" value="InterPro"/>
</dbReference>
<keyword evidence="2" id="KW-0813">Transport</keyword>
<dbReference type="Gene3D" id="3.40.50.300">
    <property type="entry name" value="P-loop containing nucleotide triphosphate hydrolases"/>
    <property type="match status" value="1"/>
</dbReference>
<evidence type="ECO:0000256" key="2">
    <source>
        <dbReference type="ARBA" id="ARBA00022448"/>
    </source>
</evidence>
<feature type="transmembrane region" description="Helical" evidence="5">
    <location>
        <begin position="376"/>
        <end position="395"/>
    </location>
</feature>
<dbReference type="Pfam" id="PF00005">
    <property type="entry name" value="ABC_tran"/>
    <property type="match status" value="1"/>
</dbReference>
<dbReference type="InterPro" id="IPR027417">
    <property type="entry name" value="P-loop_NTPase"/>
</dbReference>
<keyword evidence="8" id="KW-1185">Reference proteome</keyword>
<dbReference type="InterPro" id="IPR050166">
    <property type="entry name" value="ABC_transporter_ATP-bind"/>
</dbReference>
<comment type="similarity">
    <text evidence="1">Belongs to the ABC transporter superfamily.</text>
</comment>
<evidence type="ECO:0000256" key="4">
    <source>
        <dbReference type="ARBA" id="ARBA00022840"/>
    </source>
</evidence>
<dbReference type="SUPFAM" id="SSF52540">
    <property type="entry name" value="P-loop containing nucleoside triphosphate hydrolases"/>
    <property type="match status" value="1"/>
</dbReference>
<comment type="caution">
    <text evidence="7">The sequence shown here is derived from an EMBL/GenBank/DDBJ whole genome shotgun (WGS) entry which is preliminary data.</text>
</comment>
<dbReference type="EMBL" id="JAAIYP010000009">
    <property type="protein sequence ID" value="NFV79036.1"/>
    <property type="molecule type" value="Genomic_DNA"/>
</dbReference>
<sequence>MNAAHMITVANLSITTPTGRVLVRDANFGLSPGEVVVLVGPSGSGKSSIINALSGLLMADDAHWTLAGQVHLAGRDYDLSREPCNIGGLVFQNNALFDDLSAGANARITADHTGKVDPMLVDLIAQLLHDVDPNLPVSSCSGGQRQRIAIARTLLANRDVLLFDEPNSGLDKVAARRLVQLIRQMCHQMGKPALIVAHHVDDLLPLADRVFYLDSTRRRLRELPPDAAALDAALVGESSAAAEDGGGEPVAASQAWRIKPRTRWRWMLHYLAEYFWILCASPLLLGYVMLGAGIVGFVSVWFGFNYDALGDFVRSIVHDDALMGIGFIEMTVVIPLIASLLMVACNNAVVTADLGNRVLSSQFRAMSNLGIPARRYIYVAVAVNMALAGLLLTVLSEVVASFASYQTWRLIFAGQPFELWMENFYREFLRNHHTLWIHGGWTLFKVIATSTVATVTALLIGARRKESVISINHAIARSIVIGASATLTIHALVAVLQF</sequence>
<dbReference type="InterPro" id="IPR003439">
    <property type="entry name" value="ABC_transporter-like_ATP-bd"/>
</dbReference>
<dbReference type="PANTHER" id="PTHR42788:SF19">
    <property type="entry name" value="ALIPHATIC SULFONATES IMPORT ATP-BINDING PROTEIN SSUB 2"/>
    <property type="match status" value="1"/>
</dbReference>
<keyword evidence="5" id="KW-1133">Transmembrane helix</keyword>
<feature type="transmembrane region" description="Helical" evidence="5">
    <location>
        <begin position="474"/>
        <end position="496"/>
    </location>
</feature>
<keyword evidence="5" id="KW-0472">Membrane</keyword>
<feature type="transmembrane region" description="Helical" evidence="5">
    <location>
        <begin position="435"/>
        <end position="462"/>
    </location>
</feature>
<evidence type="ECO:0000256" key="1">
    <source>
        <dbReference type="ARBA" id="ARBA00005417"/>
    </source>
</evidence>
<evidence type="ECO:0000256" key="5">
    <source>
        <dbReference type="SAM" id="Phobius"/>
    </source>
</evidence>
<dbReference type="InterPro" id="IPR030802">
    <property type="entry name" value="Permease_MalE"/>
</dbReference>
<dbReference type="InterPro" id="IPR017871">
    <property type="entry name" value="ABC_transporter-like_CS"/>
</dbReference>
<evidence type="ECO:0000313" key="7">
    <source>
        <dbReference type="EMBL" id="NFV79036.1"/>
    </source>
</evidence>
<dbReference type="GO" id="GO:0043190">
    <property type="term" value="C:ATP-binding cassette (ABC) transporter complex"/>
    <property type="evidence" value="ECO:0007669"/>
    <property type="project" value="InterPro"/>
</dbReference>
<keyword evidence="5" id="KW-0812">Transmembrane</keyword>
<keyword evidence="4 7" id="KW-0067">ATP-binding</keyword>
<dbReference type="SMART" id="SM00382">
    <property type="entry name" value="AAA"/>
    <property type="match status" value="1"/>
</dbReference>
<feature type="transmembrane region" description="Helical" evidence="5">
    <location>
        <begin position="322"/>
        <end position="355"/>
    </location>
</feature>
<proteinExistence type="inferred from homology"/>
<name>A0A7C9QTI5_9PROT</name>
<feature type="domain" description="ABC transporter" evidence="6">
    <location>
        <begin position="7"/>
        <end position="240"/>
    </location>
</feature>
<dbReference type="PROSITE" id="PS00211">
    <property type="entry name" value="ABC_TRANSPORTER_1"/>
    <property type="match status" value="1"/>
</dbReference>
<organism evidence="7 8">
    <name type="scientific">Magnetospirillum aberrantis SpK</name>
    <dbReference type="NCBI Taxonomy" id="908842"/>
    <lineage>
        <taxon>Bacteria</taxon>
        <taxon>Pseudomonadati</taxon>
        <taxon>Pseudomonadota</taxon>
        <taxon>Alphaproteobacteria</taxon>
        <taxon>Rhodospirillales</taxon>
        <taxon>Rhodospirillaceae</taxon>
        <taxon>Magnetospirillum</taxon>
    </lineage>
</organism>
<dbReference type="InterPro" id="IPR003593">
    <property type="entry name" value="AAA+_ATPase"/>
</dbReference>
<dbReference type="PROSITE" id="PS50893">
    <property type="entry name" value="ABC_TRANSPORTER_2"/>
    <property type="match status" value="1"/>
</dbReference>
<dbReference type="RefSeq" id="WP_163674686.1">
    <property type="nucleotide sequence ID" value="NZ_JAAIYP010000009.1"/>
</dbReference>
<reference evidence="7 8" key="1">
    <citation type="submission" date="2020-02" db="EMBL/GenBank/DDBJ databases">
        <authorList>
            <person name="Dziuba M."/>
            <person name="Kuznetsov B."/>
            <person name="Mardanov A."/>
            <person name="Ravin N."/>
            <person name="Grouzdev D."/>
        </authorList>
    </citation>
    <scope>NUCLEOTIDE SEQUENCE [LARGE SCALE GENOMIC DNA]</scope>
    <source>
        <strain evidence="7 8">SpK</strain>
    </source>
</reference>
<dbReference type="AlphaFoldDB" id="A0A7C9QTI5"/>
<evidence type="ECO:0000313" key="8">
    <source>
        <dbReference type="Proteomes" id="UP000480684"/>
    </source>
</evidence>
<evidence type="ECO:0000256" key="3">
    <source>
        <dbReference type="ARBA" id="ARBA00022741"/>
    </source>
</evidence>
<dbReference type="Proteomes" id="UP000480684">
    <property type="component" value="Unassembled WGS sequence"/>
</dbReference>
<dbReference type="Pfam" id="PF02405">
    <property type="entry name" value="MlaE"/>
    <property type="match status" value="1"/>
</dbReference>
<dbReference type="GO" id="GO:0005524">
    <property type="term" value="F:ATP binding"/>
    <property type="evidence" value="ECO:0007669"/>
    <property type="project" value="UniProtKB-KW"/>
</dbReference>
<gene>
    <name evidence="7" type="ORF">G4223_02760</name>
</gene>
<keyword evidence="3" id="KW-0547">Nucleotide-binding</keyword>
<dbReference type="PANTHER" id="PTHR42788">
    <property type="entry name" value="TAURINE IMPORT ATP-BINDING PROTEIN-RELATED"/>
    <property type="match status" value="1"/>
</dbReference>
<accession>A0A7C9QTI5</accession>
<feature type="transmembrane region" description="Helical" evidence="5">
    <location>
        <begin position="274"/>
        <end position="302"/>
    </location>
</feature>